<reference evidence="5" key="1">
    <citation type="journal article" date="2012" name="MBio">
        <title>Comparative genome analysis of Trichophyton rubrum and related dermatophytes reveals candidate genes involved in infection.</title>
        <authorList>
            <person name="Martinez D.A."/>
            <person name="Oliver B.G."/>
            <person name="Graeser Y."/>
            <person name="Goldberg J.M."/>
            <person name="Li W."/>
            <person name="Martinez-Rossi N.M."/>
            <person name="Monod M."/>
            <person name="Shelest E."/>
            <person name="Barton R.C."/>
            <person name="Birch E."/>
            <person name="Brakhage A.A."/>
            <person name="Chen Z."/>
            <person name="Gurr S.J."/>
            <person name="Heiman D."/>
            <person name="Heitman J."/>
            <person name="Kosti I."/>
            <person name="Rossi A."/>
            <person name="Saif S."/>
            <person name="Samalova M."/>
            <person name="Saunders C.W."/>
            <person name="Shea T."/>
            <person name="Summerbell R.C."/>
            <person name="Xu J."/>
            <person name="Young S."/>
            <person name="Zeng Q."/>
            <person name="Birren B.W."/>
            <person name="Cuomo C.A."/>
            <person name="White T.C."/>
        </authorList>
    </citation>
    <scope>NUCLEOTIDE SEQUENCE [LARGE SCALE GENOMIC DNA]</scope>
    <source>
        <strain evidence="5">ATCC MYA-4604 / CBS 118893</strain>
    </source>
</reference>
<dbReference type="Proteomes" id="UP000002669">
    <property type="component" value="Unassembled WGS sequence"/>
</dbReference>
<feature type="domain" description="Probable treble clef zinc finger fungi" evidence="3">
    <location>
        <begin position="63"/>
        <end position="94"/>
    </location>
</feature>
<evidence type="ECO:0000256" key="1">
    <source>
        <dbReference type="SAM" id="MobiDB-lite"/>
    </source>
</evidence>
<proteinExistence type="predicted"/>
<accession>E4V1D9</accession>
<dbReference type="HOGENOM" id="CLU_055305_0_0_1"/>
<feature type="region of interest" description="Disordered" evidence="1">
    <location>
        <begin position="1"/>
        <end position="21"/>
    </location>
</feature>
<dbReference type="AlphaFoldDB" id="E4V1D9"/>
<name>E4V1D9_ARTGP</name>
<evidence type="ECO:0000313" key="5">
    <source>
        <dbReference type="Proteomes" id="UP000002669"/>
    </source>
</evidence>
<protein>
    <recommendedName>
        <fullName evidence="6">F-box domain-containing protein</fullName>
    </recommendedName>
</protein>
<dbReference type="InterPro" id="IPR058251">
    <property type="entry name" value="zf_Tbcl_3"/>
</dbReference>
<dbReference type="VEuPathDB" id="FungiDB:MGYG_06854"/>
<organism evidence="5">
    <name type="scientific">Arthroderma gypseum (strain ATCC MYA-4604 / CBS 118893)</name>
    <name type="common">Microsporum gypseum</name>
    <dbReference type="NCBI Taxonomy" id="535722"/>
    <lineage>
        <taxon>Eukaryota</taxon>
        <taxon>Fungi</taxon>
        <taxon>Dikarya</taxon>
        <taxon>Ascomycota</taxon>
        <taxon>Pezizomycotina</taxon>
        <taxon>Eurotiomycetes</taxon>
        <taxon>Eurotiomycetidae</taxon>
        <taxon>Onygenales</taxon>
        <taxon>Arthrodermataceae</taxon>
        <taxon>Nannizzia</taxon>
    </lineage>
</organism>
<dbReference type="Pfam" id="PF26647">
    <property type="entry name" value="zf_Tbcl_3"/>
    <property type="match status" value="1"/>
</dbReference>
<dbReference type="OrthoDB" id="4179317at2759"/>
<dbReference type="Pfam" id="PF26648">
    <property type="entry name" value="zf_Tbcl_4"/>
    <property type="match status" value="1"/>
</dbReference>
<dbReference type="OMA" id="CLKKIPW"/>
<dbReference type="InterPro" id="IPR058252">
    <property type="entry name" value="zf_Tbcl_4"/>
</dbReference>
<evidence type="ECO:0000259" key="3">
    <source>
        <dbReference type="Pfam" id="PF26648"/>
    </source>
</evidence>
<evidence type="ECO:0000313" key="4">
    <source>
        <dbReference type="EMBL" id="EFR03854.1"/>
    </source>
</evidence>
<evidence type="ECO:0000259" key="2">
    <source>
        <dbReference type="Pfam" id="PF26647"/>
    </source>
</evidence>
<keyword evidence="5" id="KW-1185">Reference proteome</keyword>
<dbReference type="GeneID" id="10026105"/>
<dbReference type="RefSeq" id="XP_003170862.1">
    <property type="nucleotide sequence ID" value="XM_003170814.1"/>
</dbReference>
<dbReference type="eggNOG" id="ENOG502RPVN">
    <property type="taxonomic scope" value="Eukaryota"/>
</dbReference>
<sequence>MARSCIPRSKQRLNSIPGQKKIPPPCSALTHSFGACKNRASTARTLHKLPLCWAHRKLGQAITSCQARLKDDRKCLKKIPWSERRQLCIKHADYSLPCYILRLPTELRQQIFSYILDDYQSQYVQFYTYYSFLKIAQLNRQIFREATDILYRNLVCKVFLYEGTVCILGRNCLSVKPGSWQYFKQFHIQLRVADRHEATLNNTKLIATQLRDRNIKLHVEVLGIAYWYSCRTAYIVMPSFLDTFRQLRRVRETRVTMDHELAIKSIEYRGYKREQEELVALISQWESYSKEWIEDLERGHSAEGSDSKITLLKSPKKEELVNPI</sequence>
<gene>
    <name evidence="4" type="ORF">MGYG_06854</name>
</gene>
<dbReference type="EMBL" id="DS989827">
    <property type="protein sequence ID" value="EFR03854.1"/>
    <property type="molecule type" value="Genomic_DNA"/>
</dbReference>
<evidence type="ECO:0008006" key="6">
    <source>
        <dbReference type="Google" id="ProtNLM"/>
    </source>
</evidence>
<feature type="domain" description="Probable treble clef zinc finger" evidence="2">
    <location>
        <begin position="23"/>
        <end position="59"/>
    </location>
</feature>
<dbReference type="InParanoid" id="E4V1D9"/>